<comment type="caution">
    <text evidence="5">The sequence shown here is derived from an EMBL/GenBank/DDBJ whole genome shotgun (WGS) entry which is preliminary data.</text>
</comment>
<protein>
    <recommendedName>
        <fullName evidence="2">Galectin</fullName>
    </recommendedName>
</protein>
<accession>A0AAV4J754</accession>
<dbReference type="Pfam" id="PF00337">
    <property type="entry name" value="Gal-bind_lectin"/>
    <property type="match status" value="1"/>
</dbReference>
<dbReference type="GO" id="GO:0030246">
    <property type="term" value="F:carbohydrate binding"/>
    <property type="evidence" value="ECO:0007669"/>
    <property type="project" value="UniProtKB-UniRule"/>
</dbReference>
<evidence type="ECO:0000256" key="2">
    <source>
        <dbReference type="RuleBase" id="RU102079"/>
    </source>
</evidence>
<feature type="domain" description="Galectin" evidence="4">
    <location>
        <begin position="99"/>
        <end position="234"/>
    </location>
</feature>
<evidence type="ECO:0000256" key="1">
    <source>
        <dbReference type="ARBA" id="ARBA00022734"/>
    </source>
</evidence>
<evidence type="ECO:0000313" key="6">
    <source>
        <dbReference type="Proteomes" id="UP000762676"/>
    </source>
</evidence>
<keyword evidence="1 2" id="KW-0430">Lectin</keyword>
<dbReference type="EMBL" id="BMAT01013623">
    <property type="protein sequence ID" value="GFS16782.1"/>
    <property type="molecule type" value="Genomic_DNA"/>
</dbReference>
<gene>
    <name evidence="5" type="ORF">ElyMa_006805600</name>
</gene>
<reference evidence="5 6" key="1">
    <citation type="journal article" date="2021" name="Elife">
        <title>Chloroplast acquisition without the gene transfer in kleptoplastic sea slugs, Plakobranchus ocellatus.</title>
        <authorList>
            <person name="Maeda T."/>
            <person name="Takahashi S."/>
            <person name="Yoshida T."/>
            <person name="Shimamura S."/>
            <person name="Takaki Y."/>
            <person name="Nagai Y."/>
            <person name="Toyoda A."/>
            <person name="Suzuki Y."/>
            <person name="Arimoto A."/>
            <person name="Ishii H."/>
            <person name="Satoh N."/>
            <person name="Nishiyama T."/>
            <person name="Hasebe M."/>
            <person name="Maruyama T."/>
            <person name="Minagawa J."/>
            <person name="Obokata J."/>
            <person name="Shigenobu S."/>
        </authorList>
    </citation>
    <scope>NUCLEOTIDE SEQUENCE [LARGE SCALE GENOMIC DNA]</scope>
</reference>
<dbReference type="Gene3D" id="2.60.120.200">
    <property type="match status" value="1"/>
</dbReference>
<feature type="signal peptide" evidence="3">
    <location>
        <begin position="1"/>
        <end position="19"/>
    </location>
</feature>
<evidence type="ECO:0000256" key="3">
    <source>
        <dbReference type="SAM" id="SignalP"/>
    </source>
</evidence>
<dbReference type="InterPro" id="IPR001079">
    <property type="entry name" value="Galectin_CRD"/>
</dbReference>
<sequence>MAWLGLVLLCLVSASSGMASNCSIDPIAYIASDGSPGGGSCSSCSEGIVATSFLCSSSPDCKYFLCPDCTIADGACNCVYCDGPVNLVTDRQVGGFYIKTRPLQRGGDGGDNEALIPGTASIADQLVLISLFTEDGDVVFYVEINFIARRVVSNSIQNGERGENVVNLEGDDFDLEQKDAVSLLYVVKESEFELFLDKKLYSSFPLRFSYLSSVSAIQVSTPNEKGKLYACYIV</sequence>
<keyword evidence="3" id="KW-0732">Signal</keyword>
<name>A0AAV4J754_9GAST</name>
<keyword evidence="6" id="KW-1185">Reference proteome</keyword>
<proteinExistence type="predicted"/>
<feature type="chain" id="PRO_5043484038" description="Galectin" evidence="3">
    <location>
        <begin position="20"/>
        <end position="234"/>
    </location>
</feature>
<dbReference type="Proteomes" id="UP000762676">
    <property type="component" value="Unassembled WGS sequence"/>
</dbReference>
<evidence type="ECO:0000259" key="4">
    <source>
        <dbReference type="PROSITE" id="PS51304"/>
    </source>
</evidence>
<organism evidence="5 6">
    <name type="scientific">Elysia marginata</name>
    <dbReference type="NCBI Taxonomy" id="1093978"/>
    <lineage>
        <taxon>Eukaryota</taxon>
        <taxon>Metazoa</taxon>
        <taxon>Spiralia</taxon>
        <taxon>Lophotrochozoa</taxon>
        <taxon>Mollusca</taxon>
        <taxon>Gastropoda</taxon>
        <taxon>Heterobranchia</taxon>
        <taxon>Euthyneura</taxon>
        <taxon>Panpulmonata</taxon>
        <taxon>Sacoglossa</taxon>
        <taxon>Placobranchoidea</taxon>
        <taxon>Plakobranchidae</taxon>
        <taxon>Elysia</taxon>
    </lineage>
</organism>
<dbReference type="PROSITE" id="PS51304">
    <property type="entry name" value="GALECTIN"/>
    <property type="match status" value="1"/>
</dbReference>
<dbReference type="AlphaFoldDB" id="A0AAV4J754"/>
<evidence type="ECO:0000313" key="5">
    <source>
        <dbReference type="EMBL" id="GFS16782.1"/>
    </source>
</evidence>
<dbReference type="InterPro" id="IPR013320">
    <property type="entry name" value="ConA-like_dom_sf"/>
</dbReference>
<dbReference type="SUPFAM" id="SSF49899">
    <property type="entry name" value="Concanavalin A-like lectins/glucanases"/>
    <property type="match status" value="1"/>
</dbReference>